<dbReference type="Proteomes" id="UP001604336">
    <property type="component" value="Unassembled WGS sequence"/>
</dbReference>
<evidence type="ECO:0000313" key="3">
    <source>
        <dbReference type="EMBL" id="KAL2474886.1"/>
    </source>
</evidence>
<comment type="caution">
    <text evidence="3">The sequence shown here is derived from an EMBL/GenBank/DDBJ whole genome shotgun (WGS) entry which is preliminary data.</text>
</comment>
<name>A0ABD1QFH8_9LAMI</name>
<feature type="compositionally biased region" description="Acidic residues" evidence="1">
    <location>
        <begin position="293"/>
        <end position="310"/>
    </location>
</feature>
<evidence type="ECO:0000256" key="1">
    <source>
        <dbReference type="SAM" id="MobiDB-lite"/>
    </source>
</evidence>
<feature type="region of interest" description="Disordered" evidence="1">
    <location>
        <begin position="293"/>
        <end position="317"/>
    </location>
</feature>
<dbReference type="Pfam" id="PF20167">
    <property type="entry name" value="Transposase_32"/>
    <property type="match status" value="1"/>
</dbReference>
<proteinExistence type="predicted"/>
<feature type="compositionally biased region" description="Polar residues" evidence="1">
    <location>
        <begin position="1"/>
        <end position="10"/>
    </location>
</feature>
<organism evidence="3 4">
    <name type="scientific">Abeliophyllum distichum</name>
    <dbReference type="NCBI Taxonomy" id="126358"/>
    <lineage>
        <taxon>Eukaryota</taxon>
        <taxon>Viridiplantae</taxon>
        <taxon>Streptophyta</taxon>
        <taxon>Embryophyta</taxon>
        <taxon>Tracheophyta</taxon>
        <taxon>Spermatophyta</taxon>
        <taxon>Magnoliopsida</taxon>
        <taxon>eudicotyledons</taxon>
        <taxon>Gunneridae</taxon>
        <taxon>Pentapetalae</taxon>
        <taxon>asterids</taxon>
        <taxon>lamiids</taxon>
        <taxon>Lamiales</taxon>
        <taxon>Oleaceae</taxon>
        <taxon>Forsythieae</taxon>
        <taxon>Abeliophyllum</taxon>
    </lineage>
</organism>
<evidence type="ECO:0000259" key="2">
    <source>
        <dbReference type="Pfam" id="PF20167"/>
    </source>
</evidence>
<sequence>MAPRSKPTNSRKGKEMVDNSNAHKRSCHAVPTYELYVSSEAEQRATIFSSWSAIEEREVDLDSLSHTTLSAIIHDKGWTRLCSKPHSIYMEVVRKFMVNFNLAITDEEDEHAYESYVRGVWVPFSPDVIGNFYGVPEGFDAPAITNWNAVARVIFPIENPKPWPQSNVVHHGDMSDELHLLHSFMAFNITPNTRLTEIYLARMTILYRLVTGHSFNFGEHIFNLITDLASNLKGRSKLILPGLISALCKRARVLMHSSEKHNAKTLILYLRSVRHSIGQVHRYANERRLAAELEGDDEENSPANEDEPVESDTPIMPQRIRHRGGVNFGPVLDSIQATIQGHMGELQRLRDG</sequence>
<accession>A0ABD1QFH8</accession>
<feature type="domain" description="Putative plant transposon protein" evidence="2">
    <location>
        <begin position="76"/>
        <end position="253"/>
    </location>
</feature>
<reference evidence="4" key="1">
    <citation type="submission" date="2024-07" db="EMBL/GenBank/DDBJ databases">
        <title>Two chromosome-level genome assemblies of Korean endemic species Abeliophyllum distichum and Forsythia ovata (Oleaceae).</title>
        <authorList>
            <person name="Jang H."/>
        </authorList>
    </citation>
    <scope>NUCLEOTIDE SEQUENCE [LARGE SCALE GENOMIC DNA]</scope>
</reference>
<keyword evidence="4" id="KW-1185">Reference proteome</keyword>
<evidence type="ECO:0000313" key="4">
    <source>
        <dbReference type="Proteomes" id="UP001604336"/>
    </source>
</evidence>
<feature type="region of interest" description="Disordered" evidence="1">
    <location>
        <begin position="1"/>
        <end position="23"/>
    </location>
</feature>
<gene>
    <name evidence="3" type="ORF">Adt_35622</name>
</gene>
<protein>
    <recommendedName>
        <fullName evidence="2">Putative plant transposon protein domain-containing protein</fullName>
    </recommendedName>
</protein>
<dbReference type="AlphaFoldDB" id="A0ABD1QFH8"/>
<dbReference type="InterPro" id="IPR046796">
    <property type="entry name" value="Transposase_32_dom"/>
</dbReference>
<dbReference type="EMBL" id="JBFOLK010000011">
    <property type="protein sequence ID" value="KAL2474886.1"/>
    <property type="molecule type" value="Genomic_DNA"/>
</dbReference>